<reference evidence="2" key="1">
    <citation type="journal article" date="2019" name="Int. J. Syst. Evol. Microbiol.">
        <title>The Global Catalogue of Microorganisms (GCM) 10K type strain sequencing project: providing services to taxonomists for standard genome sequencing and annotation.</title>
        <authorList>
            <consortium name="The Broad Institute Genomics Platform"/>
            <consortium name="The Broad Institute Genome Sequencing Center for Infectious Disease"/>
            <person name="Wu L."/>
            <person name="Ma J."/>
        </authorList>
    </citation>
    <scope>NUCLEOTIDE SEQUENCE [LARGE SCALE GENOMIC DNA]</scope>
    <source>
        <strain evidence="2">CCUG 66188</strain>
    </source>
</reference>
<accession>A0ABV9KSX6</accession>
<dbReference type="InterPro" id="IPR014942">
    <property type="entry name" value="AbiEii"/>
</dbReference>
<sequence length="265" mass="31348">MIKQAEIQKVAWEAGVRDTQIEKDYVLTWILYGISQHELLSEVLTFKGGTVLKKFYFEDYRFSEDLDFTLLDEGKTNEDIQTAFQEVFDFIKDEANIDLSMDDFGEHQTGNINFFINYIGPLGGRGKQVKVDISRNELLKFDLEEKQMIEVYSDQEECSLKCYSLNEVMTEKMRSLLSRVQPRDFYDLWFLSENEGLEMADLLSEYQEKATFKDLKPDTIRKRLEKILPAFEKQWETSMSDQIQDLPPFKQVERELGRHFRKFLD</sequence>
<dbReference type="Proteomes" id="UP001596023">
    <property type="component" value="Unassembled WGS sequence"/>
</dbReference>
<keyword evidence="1" id="KW-0808">Transferase</keyword>
<evidence type="ECO:0000313" key="1">
    <source>
        <dbReference type="EMBL" id="MFC4673143.1"/>
    </source>
</evidence>
<proteinExistence type="predicted"/>
<protein>
    <submittedName>
        <fullName evidence="1">Nucleotidyl transferase AbiEii/AbiGii toxin family protein</fullName>
    </submittedName>
</protein>
<dbReference type="Gene3D" id="3.10.450.620">
    <property type="entry name" value="JHP933, nucleotidyltransferase-like core domain"/>
    <property type="match status" value="1"/>
</dbReference>
<name>A0ABV9KSX6_9BACT</name>
<dbReference type="Pfam" id="PF08843">
    <property type="entry name" value="AbiEii"/>
    <property type="match status" value="1"/>
</dbReference>
<keyword evidence="2" id="KW-1185">Reference proteome</keyword>
<organism evidence="1 2">
    <name type="scientific">Dysgonomonas termitidis</name>
    <dbReference type="NCBI Taxonomy" id="1516126"/>
    <lineage>
        <taxon>Bacteria</taxon>
        <taxon>Pseudomonadati</taxon>
        <taxon>Bacteroidota</taxon>
        <taxon>Bacteroidia</taxon>
        <taxon>Bacteroidales</taxon>
        <taxon>Dysgonomonadaceae</taxon>
        <taxon>Dysgonomonas</taxon>
    </lineage>
</organism>
<gene>
    <name evidence="1" type="ORF">ACFO6W_05525</name>
</gene>
<comment type="caution">
    <text evidence="1">The sequence shown here is derived from an EMBL/GenBank/DDBJ whole genome shotgun (WGS) entry which is preliminary data.</text>
</comment>
<evidence type="ECO:0000313" key="2">
    <source>
        <dbReference type="Proteomes" id="UP001596023"/>
    </source>
</evidence>
<dbReference type="GO" id="GO:0016740">
    <property type="term" value="F:transferase activity"/>
    <property type="evidence" value="ECO:0007669"/>
    <property type="project" value="UniProtKB-KW"/>
</dbReference>
<dbReference type="EMBL" id="JBHSGN010000046">
    <property type="protein sequence ID" value="MFC4673143.1"/>
    <property type="molecule type" value="Genomic_DNA"/>
</dbReference>
<dbReference type="RefSeq" id="WP_379994379.1">
    <property type="nucleotide sequence ID" value="NZ_JBHSGN010000046.1"/>
</dbReference>